<evidence type="ECO:0000256" key="1">
    <source>
        <dbReference type="SAM" id="Phobius"/>
    </source>
</evidence>
<proteinExistence type="predicted"/>
<dbReference type="AlphaFoldDB" id="A0ABD5UKK4"/>
<keyword evidence="1" id="KW-1133">Transmembrane helix</keyword>
<dbReference type="Proteomes" id="UP001596333">
    <property type="component" value="Unassembled WGS sequence"/>
</dbReference>
<dbReference type="RefSeq" id="WP_379769454.1">
    <property type="nucleotide sequence ID" value="NZ_JBHSXI010000016.1"/>
</dbReference>
<keyword evidence="3" id="KW-1185">Reference proteome</keyword>
<name>A0ABD5UKK4_9EURY</name>
<comment type="caution">
    <text evidence="2">The sequence shown here is derived from an EMBL/GenBank/DDBJ whole genome shotgun (WGS) entry which is preliminary data.</text>
</comment>
<accession>A0ABD5UKK4</accession>
<reference evidence="2 3" key="1">
    <citation type="journal article" date="2019" name="Int. J. Syst. Evol. Microbiol.">
        <title>The Global Catalogue of Microorganisms (GCM) 10K type strain sequencing project: providing services to taxonomists for standard genome sequencing and annotation.</title>
        <authorList>
            <consortium name="The Broad Institute Genomics Platform"/>
            <consortium name="The Broad Institute Genome Sequencing Center for Infectious Disease"/>
            <person name="Wu L."/>
            <person name="Ma J."/>
        </authorList>
    </citation>
    <scope>NUCLEOTIDE SEQUENCE [LARGE SCALE GENOMIC DNA]</scope>
    <source>
        <strain evidence="2 3">Y73</strain>
    </source>
</reference>
<keyword evidence="1" id="KW-0472">Membrane</keyword>
<feature type="transmembrane region" description="Helical" evidence="1">
    <location>
        <begin position="6"/>
        <end position="29"/>
    </location>
</feature>
<evidence type="ECO:0000313" key="2">
    <source>
        <dbReference type="EMBL" id="MFC6890024.1"/>
    </source>
</evidence>
<dbReference type="EMBL" id="JBHSXI010000016">
    <property type="protein sequence ID" value="MFC6890024.1"/>
    <property type="molecule type" value="Genomic_DNA"/>
</dbReference>
<protein>
    <recommendedName>
        <fullName evidence="4">CcoQ/FixQ family Cbb3-type cytochrome c oxidase assembly chaperone</fullName>
    </recommendedName>
</protein>
<keyword evidence="1" id="KW-0812">Transmembrane</keyword>
<sequence length="58" mass="6607">MILAQAELFGVFVPFILVALFLLAVVFLYDISKNTQRIVELLETREYHTESSDTNGDD</sequence>
<evidence type="ECO:0008006" key="4">
    <source>
        <dbReference type="Google" id="ProtNLM"/>
    </source>
</evidence>
<organism evidence="2 3">
    <name type="scientific">Halorubrum trueperi</name>
    <dbReference type="NCBI Taxonomy" id="2004704"/>
    <lineage>
        <taxon>Archaea</taxon>
        <taxon>Methanobacteriati</taxon>
        <taxon>Methanobacteriota</taxon>
        <taxon>Stenosarchaea group</taxon>
        <taxon>Halobacteria</taxon>
        <taxon>Halobacteriales</taxon>
        <taxon>Haloferacaceae</taxon>
        <taxon>Halorubrum</taxon>
    </lineage>
</organism>
<gene>
    <name evidence="2" type="ORF">ACFQEY_13535</name>
</gene>
<evidence type="ECO:0000313" key="3">
    <source>
        <dbReference type="Proteomes" id="UP001596333"/>
    </source>
</evidence>